<sequence length="56" mass="5746">MGLDGLGGMMDKAKGAAGNLSDEQIDDVADQIKDKTPGQVDSGVDALAEQAKKLND</sequence>
<accession>A0ABN6XFA6</accession>
<evidence type="ECO:0000313" key="3">
    <source>
        <dbReference type="Proteomes" id="UP001321475"/>
    </source>
</evidence>
<organism evidence="2 3">
    <name type="scientific">Paraoerskovia sediminicola</name>
    <dbReference type="NCBI Taxonomy" id="1138587"/>
    <lineage>
        <taxon>Bacteria</taxon>
        <taxon>Bacillati</taxon>
        <taxon>Actinomycetota</taxon>
        <taxon>Actinomycetes</taxon>
        <taxon>Micrococcales</taxon>
        <taxon>Cellulomonadaceae</taxon>
        <taxon>Paraoerskovia</taxon>
    </lineage>
</organism>
<name>A0ABN6XFA6_9CELL</name>
<evidence type="ECO:0000313" key="2">
    <source>
        <dbReference type="EMBL" id="BDZ43460.1"/>
    </source>
</evidence>
<gene>
    <name evidence="2" type="ORF">GCM10025865_27590</name>
</gene>
<evidence type="ECO:0000256" key="1">
    <source>
        <dbReference type="SAM" id="MobiDB-lite"/>
    </source>
</evidence>
<feature type="region of interest" description="Disordered" evidence="1">
    <location>
        <begin position="1"/>
        <end position="42"/>
    </location>
</feature>
<evidence type="ECO:0008006" key="4">
    <source>
        <dbReference type="Google" id="ProtNLM"/>
    </source>
</evidence>
<dbReference type="EMBL" id="AP027729">
    <property type="protein sequence ID" value="BDZ43460.1"/>
    <property type="molecule type" value="Genomic_DNA"/>
</dbReference>
<reference evidence="3" key="1">
    <citation type="journal article" date="2019" name="Int. J. Syst. Evol. Microbiol.">
        <title>The Global Catalogue of Microorganisms (GCM) 10K type strain sequencing project: providing services to taxonomists for standard genome sequencing and annotation.</title>
        <authorList>
            <consortium name="The Broad Institute Genomics Platform"/>
            <consortium name="The Broad Institute Genome Sequencing Center for Infectious Disease"/>
            <person name="Wu L."/>
            <person name="Ma J."/>
        </authorList>
    </citation>
    <scope>NUCLEOTIDE SEQUENCE [LARGE SCALE GENOMIC DNA]</scope>
    <source>
        <strain evidence="3">NBRC 108565</strain>
    </source>
</reference>
<keyword evidence="3" id="KW-1185">Reference proteome</keyword>
<dbReference type="RefSeq" id="WP_286217693.1">
    <property type="nucleotide sequence ID" value="NZ_AP027729.1"/>
</dbReference>
<proteinExistence type="predicted"/>
<protein>
    <recommendedName>
        <fullName evidence="4">MT0933-like antitoxin protein</fullName>
    </recommendedName>
</protein>
<dbReference type="Proteomes" id="UP001321475">
    <property type="component" value="Chromosome"/>
</dbReference>